<dbReference type="EMBL" id="BAAAID010000027">
    <property type="protein sequence ID" value="GAA0934700.1"/>
    <property type="molecule type" value="Genomic_DNA"/>
</dbReference>
<reference evidence="1 2" key="1">
    <citation type="journal article" date="2019" name="Int. J. Syst. Evol. Microbiol.">
        <title>The Global Catalogue of Microorganisms (GCM) 10K type strain sequencing project: providing services to taxonomists for standard genome sequencing and annotation.</title>
        <authorList>
            <consortium name="The Broad Institute Genomics Platform"/>
            <consortium name="The Broad Institute Genome Sequencing Center for Infectious Disease"/>
            <person name="Wu L."/>
            <person name="Ma J."/>
        </authorList>
    </citation>
    <scope>NUCLEOTIDE SEQUENCE [LARGE SCALE GENOMIC DNA]</scope>
    <source>
        <strain evidence="1 2">JCM 11444</strain>
    </source>
</reference>
<name>A0ABN1PXB2_9ACTN</name>
<comment type="caution">
    <text evidence="1">The sequence shown here is derived from an EMBL/GenBank/DDBJ whole genome shotgun (WGS) entry which is preliminary data.</text>
</comment>
<gene>
    <name evidence="1" type="ORF">GCM10009575_044090</name>
</gene>
<accession>A0ABN1PXB2</accession>
<evidence type="ECO:0000313" key="2">
    <source>
        <dbReference type="Proteomes" id="UP001500418"/>
    </source>
</evidence>
<dbReference type="Proteomes" id="UP001500418">
    <property type="component" value="Unassembled WGS sequence"/>
</dbReference>
<organism evidence="1 2">
    <name type="scientific">Streptomyces rhizosphaericus</name>
    <dbReference type="NCBI Taxonomy" id="114699"/>
    <lineage>
        <taxon>Bacteria</taxon>
        <taxon>Bacillati</taxon>
        <taxon>Actinomycetota</taxon>
        <taxon>Actinomycetes</taxon>
        <taxon>Kitasatosporales</taxon>
        <taxon>Streptomycetaceae</taxon>
        <taxon>Streptomyces</taxon>
        <taxon>Streptomyces violaceusniger group</taxon>
    </lineage>
</organism>
<protein>
    <submittedName>
        <fullName evidence="1">Uncharacterized protein</fullName>
    </submittedName>
</protein>
<sequence>MIAEPHEPLPWTPPHGEVEMVKVGPYWDVLRAPAEIGERALALLEDASGAVIADYGLMYWLIPSGQAQYWRRLRNEIHALGAHRAETTYVGVPPVDWTEGPRLHWYIPVGPDRYLTDANRLRGALAQALAAEIEGATAR</sequence>
<evidence type="ECO:0000313" key="1">
    <source>
        <dbReference type="EMBL" id="GAA0934700.1"/>
    </source>
</evidence>
<keyword evidence="2" id="KW-1185">Reference proteome</keyword>
<proteinExistence type="predicted"/>